<evidence type="ECO:0000256" key="1">
    <source>
        <dbReference type="SAM" id="MobiDB-lite"/>
    </source>
</evidence>
<evidence type="ECO:0000313" key="2">
    <source>
        <dbReference type="EMBL" id="QTP56876.1"/>
    </source>
</evidence>
<protein>
    <submittedName>
        <fullName evidence="2">DUF945 family protein</fullName>
    </submittedName>
</protein>
<name>A0ABX7WAA4_9GAMM</name>
<dbReference type="Pfam" id="PF06097">
    <property type="entry name" value="DUF945"/>
    <property type="match status" value="2"/>
</dbReference>
<feature type="region of interest" description="Disordered" evidence="1">
    <location>
        <begin position="244"/>
        <end position="263"/>
    </location>
</feature>
<keyword evidence="3" id="KW-1185">Reference proteome</keyword>
<reference evidence="2 3" key="1">
    <citation type="journal article" date="2021" name="Front. Microbiol.">
        <title>Aerobic Denitrification and Heterotrophic Sulfur Oxidation in the Genus Halomonas Revealed by Six Novel Species Characterizations and Genome-Based Analysis.</title>
        <authorList>
            <person name="Wang L."/>
            <person name="Shao Z."/>
        </authorList>
    </citation>
    <scope>NUCLEOTIDE SEQUENCE [LARGE SCALE GENOMIC DNA]</scope>
    <source>
        <strain evidence="2 3">MCCC 1A11059</strain>
    </source>
</reference>
<feature type="compositionally biased region" description="Polar residues" evidence="1">
    <location>
        <begin position="250"/>
        <end position="261"/>
    </location>
</feature>
<evidence type="ECO:0000313" key="3">
    <source>
        <dbReference type="Proteomes" id="UP000671868"/>
    </source>
</evidence>
<gene>
    <name evidence="2" type="ORF">HNO51_20655</name>
</gene>
<proteinExistence type="predicted"/>
<dbReference type="EMBL" id="CP053381">
    <property type="protein sequence ID" value="QTP56876.1"/>
    <property type="molecule type" value="Genomic_DNA"/>
</dbReference>
<sequence>MGKGKQQGNSLKKPLAAVVGLALIAGLGAPHWMGRQIERQYADYLHQFGSLEYIQIENPSYERGWFEARASYELVLEPEFAQAYQRLLAEDMALELEGEPLRIAISDRIVHGPFMGALARLEGRIEASGWLFDQLVQWEEAGALSRYEASVGFDRVVKGEWAPQEMTLVAGPLLSEAGFDMRYVADYLGGDFRYDPTMGEYRSSNRLGQARLEEPGAVHTFEGATSNLVVSFPQGVLREVTFTSDDGPMLSQSRDPAQTGDSRIDGQNVEVQLDFDEQGRFASVDSRFAMRGFEAEEPELFLTLQGIEADFKATRQGETSWYGQLGLNLDGMTVRQQQSPGFEAQSVNYRLDVEPESDSQFRVAQLVASRDLRIQGMEEPIAFHLESSYGQLPREAYDTLWQLVYEAIDVFSLDDPDAVLPVFERIEQASETLMAGRSAFTFKPVSFSIGDADADLSLDADLALEDLDAFDQHKLLAPDNRLDLSVNASALLLHKVARESLRQQYGVMISDNELDAMAKEMVAQGLQPMLELGVVRREEGDRYSLHLQLEDGQLRMNGEPGEWLLGQF</sequence>
<dbReference type="InterPro" id="IPR010352">
    <property type="entry name" value="DUF945"/>
</dbReference>
<organism evidence="2 3">
    <name type="scientific">Billgrantia sulfidoxydans</name>
    <dbReference type="NCBI Taxonomy" id="2733484"/>
    <lineage>
        <taxon>Bacteria</taxon>
        <taxon>Pseudomonadati</taxon>
        <taxon>Pseudomonadota</taxon>
        <taxon>Gammaproteobacteria</taxon>
        <taxon>Oceanospirillales</taxon>
        <taxon>Halomonadaceae</taxon>
        <taxon>Billgrantia</taxon>
    </lineage>
</organism>
<dbReference type="Proteomes" id="UP000671868">
    <property type="component" value="Chromosome"/>
</dbReference>
<dbReference type="RefSeq" id="WP_197449001.1">
    <property type="nucleotide sequence ID" value="NZ_CP053381.1"/>
</dbReference>
<accession>A0ABX7WAA4</accession>